<evidence type="ECO:0000256" key="1">
    <source>
        <dbReference type="SAM" id="MobiDB-lite"/>
    </source>
</evidence>
<gene>
    <name evidence="2" type="ORF">EDD40_6326</name>
</gene>
<keyword evidence="3" id="KW-1185">Reference proteome</keyword>
<dbReference type="Proteomes" id="UP000268727">
    <property type="component" value="Unassembled WGS sequence"/>
</dbReference>
<sequence>MSTSKQVRPPRGHHVSAVLGVFGLKRVSVTPGVTRLLPKPAGIYSWPAVAAGVYLADHVLPNRAWVVYVALAVGLYLAEYADARATSRERVLSEGVPAEGVTTSRWRDLGTWAGFVVFVVPNVESLRSSELGTGDHEVAQAKLTGAAVILAIFALRYLACRVHRAFADWWLRTMTRFANTLIDLVRRYDTNPGRVDPPAIPGGVRPGAGPEPPN</sequence>
<organism evidence="2 3">
    <name type="scientific">Saccharothrix texasensis</name>
    <dbReference type="NCBI Taxonomy" id="103734"/>
    <lineage>
        <taxon>Bacteria</taxon>
        <taxon>Bacillati</taxon>
        <taxon>Actinomycetota</taxon>
        <taxon>Actinomycetes</taxon>
        <taxon>Pseudonocardiales</taxon>
        <taxon>Pseudonocardiaceae</taxon>
        <taxon>Saccharothrix</taxon>
    </lineage>
</organism>
<dbReference type="AlphaFoldDB" id="A0A3N1HEJ9"/>
<proteinExistence type="predicted"/>
<dbReference type="EMBL" id="RJKM01000001">
    <property type="protein sequence ID" value="ROP40907.1"/>
    <property type="molecule type" value="Genomic_DNA"/>
</dbReference>
<reference evidence="2 3" key="1">
    <citation type="submission" date="2018-11" db="EMBL/GenBank/DDBJ databases">
        <title>Sequencing the genomes of 1000 actinobacteria strains.</title>
        <authorList>
            <person name="Klenk H.-P."/>
        </authorList>
    </citation>
    <scope>NUCLEOTIDE SEQUENCE [LARGE SCALE GENOMIC DNA]</scope>
    <source>
        <strain evidence="2 3">DSM 44231</strain>
    </source>
</reference>
<accession>A0A3N1HEJ9</accession>
<feature type="region of interest" description="Disordered" evidence="1">
    <location>
        <begin position="195"/>
        <end position="214"/>
    </location>
</feature>
<evidence type="ECO:0000313" key="3">
    <source>
        <dbReference type="Proteomes" id="UP000268727"/>
    </source>
</evidence>
<evidence type="ECO:0000313" key="2">
    <source>
        <dbReference type="EMBL" id="ROP40907.1"/>
    </source>
</evidence>
<comment type="caution">
    <text evidence="2">The sequence shown here is derived from an EMBL/GenBank/DDBJ whole genome shotgun (WGS) entry which is preliminary data.</text>
</comment>
<name>A0A3N1HEJ9_9PSEU</name>
<protein>
    <submittedName>
        <fullName evidence="2">Uncharacterized protein</fullName>
    </submittedName>
</protein>